<dbReference type="EMBL" id="KZ819637">
    <property type="protein sequence ID" value="PWN89219.1"/>
    <property type="molecule type" value="Genomic_DNA"/>
</dbReference>
<reference evidence="2 3" key="1">
    <citation type="journal article" date="2018" name="Mol. Biol. Evol.">
        <title>Broad Genomic Sampling Reveals a Smut Pathogenic Ancestry of the Fungal Clade Ustilaginomycotina.</title>
        <authorList>
            <person name="Kijpornyongpan T."/>
            <person name="Mondo S.J."/>
            <person name="Barry K."/>
            <person name="Sandor L."/>
            <person name="Lee J."/>
            <person name="Lipzen A."/>
            <person name="Pangilinan J."/>
            <person name="LaButti K."/>
            <person name="Hainaut M."/>
            <person name="Henrissat B."/>
            <person name="Grigoriev I.V."/>
            <person name="Spatafora J.W."/>
            <person name="Aime M.C."/>
        </authorList>
    </citation>
    <scope>NUCLEOTIDE SEQUENCE [LARGE SCALE GENOMIC DNA]</scope>
    <source>
        <strain evidence="2 3">MCA 4198</strain>
    </source>
</reference>
<protein>
    <submittedName>
        <fullName evidence="2">Uncharacterized protein</fullName>
    </submittedName>
</protein>
<feature type="region of interest" description="Disordered" evidence="1">
    <location>
        <begin position="15"/>
        <end position="141"/>
    </location>
</feature>
<dbReference type="GeneID" id="37043973"/>
<proteinExistence type="predicted"/>
<dbReference type="AlphaFoldDB" id="A0A316YJ32"/>
<evidence type="ECO:0000313" key="2">
    <source>
        <dbReference type="EMBL" id="PWN89219.1"/>
    </source>
</evidence>
<feature type="compositionally biased region" description="Polar residues" evidence="1">
    <location>
        <begin position="123"/>
        <end position="141"/>
    </location>
</feature>
<sequence length="141" mass="14491">MTFSTALVRSIALTARPAPHAHAARAATVAAPRWTRSLATRADNDPTPGKARSGGSEQTMPDSGASEDEIANSDGAYDSGKPRPEDSANKIEHEKSVDMGSSAASREPSKNATEGKHNEKTSSETGSNPPSSGGTASSRKG</sequence>
<feature type="compositionally biased region" description="Low complexity" evidence="1">
    <location>
        <begin position="15"/>
        <end position="33"/>
    </location>
</feature>
<accession>A0A316YJ32</accession>
<evidence type="ECO:0000256" key="1">
    <source>
        <dbReference type="SAM" id="MobiDB-lite"/>
    </source>
</evidence>
<name>A0A316YJ32_9BASI</name>
<evidence type="ECO:0000313" key="3">
    <source>
        <dbReference type="Proteomes" id="UP000245768"/>
    </source>
</evidence>
<dbReference type="OrthoDB" id="3205926at2759"/>
<dbReference type="InParanoid" id="A0A316YJ32"/>
<keyword evidence="3" id="KW-1185">Reference proteome</keyword>
<gene>
    <name evidence="2" type="ORF">FA10DRAFT_267798</name>
</gene>
<dbReference type="Proteomes" id="UP000245768">
    <property type="component" value="Unassembled WGS sequence"/>
</dbReference>
<organism evidence="2 3">
    <name type="scientific">Acaromyces ingoldii</name>
    <dbReference type="NCBI Taxonomy" id="215250"/>
    <lineage>
        <taxon>Eukaryota</taxon>
        <taxon>Fungi</taxon>
        <taxon>Dikarya</taxon>
        <taxon>Basidiomycota</taxon>
        <taxon>Ustilaginomycotina</taxon>
        <taxon>Exobasidiomycetes</taxon>
        <taxon>Exobasidiales</taxon>
        <taxon>Cryptobasidiaceae</taxon>
        <taxon>Acaromyces</taxon>
    </lineage>
</organism>
<dbReference type="RefSeq" id="XP_025376417.1">
    <property type="nucleotide sequence ID" value="XM_025522057.1"/>
</dbReference>
<feature type="compositionally biased region" description="Basic and acidic residues" evidence="1">
    <location>
        <begin position="80"/>
        <end position="97"/>
    </location>
</feature>
<feature type="compositionally biased region" description="Basic and acidic residues" evidence="1">
    <location>
        <begin position="107"/>
        <end position="122"/>
    </location>
</feature>